<dbReference type="PROSITE" id="PS51257">
    <property type="entry name" value="PROKAR_LIPOPROTEIN"/>
    <property type="match status" value="1"/>
</dbReference>
<organism evidence="1 2">
    <name type="scientific">Halalkalibaculum roseum</name>
    <dbReference type="NCBI Taxonomy" id="2709311"/>
    <lineage>
        <taxon>Bacteria</taxon>
        <taxon>Pseudomonadati</taxon>
        <taxon>Balneolota</taxon>
        <taxon>Balneolia</taxon>
        <taxon>Balneolales</taxon>
        <taxon>Balneolaceae</taxon>
        <taxon>Halalkalibaculum</taxon>
    </lineage>
</organism>
<sequence>MKKLLLLSILTVTFFTSCIQTPEPDSPRRLAIVLNVANVGNDIVVDQDTVNIEVVKLLADKINFSFLDDRILQTQPDALVMTYRNQFEGEDETIVAANIGIDDFRGFKGMRVFIDTPKEGDNISDNQFFGSSDNYSFILTGSFNGKNFTYLSSPVFEKNFPFDSSIELTNENETLFSKIFYDMSEVLIDNENNQLLDPTNPDNQATIDSLLQESLEIEARAIDIL</sequence>
<accession>A0A6M1SVM2</accession>
<proteinExistence type="predicted"/>
<reference evidence="1 2" key="1">
    <citation type="submission" date="2020-02" db="EMBL/GenBank/DDBJ databases">
        <title>Balneolaceae bacterium YR4-1, complete genome.</title>
        <authorList>
            <person name="Li Y."/>
            <person name="Wu S."/>
        </authorList>
    </citation>
    <scope>NUCLEOTIDE SEQUENCE [LARGE SCALE GENOMIC DNA]</scope>
    <source>
        <strain evidence="1 2">YR4-1</strain>
    </source>
</reference>
<dbReference type="AlphaFoldDB" id="A0A6M1SVM2"/>
<gene>
    <name evidence="1" type="ORF">G3570_10225</name>
</gene>
<dbReference type="Proteomes" id="UP000473278">
    <property type="component" value="Unassembled WGS sequence"/>
</dbReference>
<dbReference type="EMBL" id="JAALLT010000003">
    <property type="protein sequence ID" value="NGP77010.1"/>
    <property type="molecule type" value="Genomic_DNA"/>
</dbReference>
<dbReference type="RefSeq" id="WP_165141962.1">
    <property type="nucleotide sequence ID" value="NZ_JAALLT010000003.1"/>
</dbReference>
<keyword evidence="2" id="KW-1185">Reference proteome</keyword>
<evidence type="ECO:0000313" key="1">
    <source>
        <dbReference type="EMBL" id="NGP77010.1"/>
    </source>
</evidence>
<protein>
    <submittedName>
        <fullName evidence="1">Uncharacterized protein</fullName>
    </submittedName>
</protein>
<evidence type="ECO:0000313" key="2">
    <source>
        <dbReference type="Proteomes" id="UP000473278"/>
    </source>
</evidence>
<name>A0A6M1SVM2_9BACT</name>
<comment type="caution">
    <text evidence="1">The sequence shown here is derived from an EMBL/GenBank/DDBJ whole genome shotgun (WGS) entry which is preliminary data.</text>
</comment>